<dbReference type="Gene3D" id="3.10.10.10">
    <property type="entry name" value="HIV Type 1 Reverse Transcriptase, subunit A, domain 1"/>
    <property type="match status" value="1"/>
</dbReference>
<accession>A0AAV1LV85</accession>
<dbReference type="InterPro" id="IPR043128">
    <property type="entry name" value="Rev_trsase/Diguanyl_cyclase"/>
</dbReference>
<dbReference type="GO" id="GO:0008233">
    <property type="term" value="F:peptidase activity"/>
    <property type="evidence" value="ECO:0007669"/>
    <property type="project" value="UniProtKB-KW"/>
</dbReference>
<dbReference type="Proteomes" id="UP001314205">
    <property type="component" value="Unassembled WGS sequence"/>
</dbReference>
<sequence>MTSIKENTVIARGWVHNETNDQYIGLTDVANSREPLPIDKVKIGTLLSVSELSEFQVLLSKYRDCFALDLSELGETNLTQMNIKLNDDTPVVYNPYRMSIKEREHLTIIVEDLLRHGIIRESNSCYASPVILVNKKNGEKRLCIDYRALNRKTLKDKYPLPRIEDQLDCLGGNSYFTSLDLASGYYQIPMAEDSKHLTAFVTPDGLFEYNRMPFGLANAPSVFQRAINTMLRGSGGRLALAYMDDLLIASKTIKEGTEKLEKVLQLLRSAKLTLKLEKCQFFQTQINYLGYEISSEGIRPGNLKIQAVANFPEPKNVHEVRQFVGLSSYFRRFVRNFSVIARPLTNLTKKDVSWRFGEEERDAFNKLKEKLVSRPLLALYDPTAPVEVHTDASKMGIGAILMQRHNDAVHPVAYYSRQTSPEEQRFHSYELETLALVTALQKFRVYLLGTNFKAVTDCSAIRNTMNKRDLVPRVARWWISMQEYDFTIEYRPGNKMAHVDALSRNPIRTDVHNNENRIDVLFVNNDAWLGTVQSSDPELQRIVKILQDPESEHVVEIKNNFTLKNGKLYRIVKKNDTVTLLWVVPKSVRWQILKMNHDNNGHFGFEKTYERIKRIYWFKNMRKFTKKYCKACLECAHNKIPAGPREGMLHPIEKVSKPFDTIHADHCGPFPLSKKRNQYILAIIDSFTKYIYLKAVRDCRSKTSIQIFEEYFALFGVPRRLITDRGTSFTSNEFNKFVVGKGMKHILNAVATPRANGQIERYNKTLVESLASANHGHPENEWDTVLFKVQWSLNNTINKGTGKTPAETLFGVVPTGSCDGVMNSVVAESQQLQNRDEIRNDVEQRISSEQLKQKDRYDKTRKEATQYKIGDLVRIEKDVYTAPGQARKLVPKCSGPYRITKILSHDRYEVQDTPITKKEGKAAYVGVYPVDKIHPWLVFQNDPISSDSE</sequence>
<evidence type="ECO:0000256" key="5">
    <source>
        <dbReference type="ARBA" id="ARBA00022722"/>
    </source>
</evidence>
<dbReference type="InterPro" id="IPR036397">
    <property type="entry name" value="RNaseH_sf"/>
</dbReference>
<keyword evidence="6" id="KW-0255">Endonuclease</keyword>
<keyword evidence="8" id="KW-0695">RNA-directed DNA polymerase</keyword>
<dbReference type="Pfam" id="PF17921">
    <property type="entry name" value="Integrase_H2C2"/>
    <property type="match status" value="1"/>
</dbReference>
<dbReference type="FunFam" id="3.10.20.370:FF:000001">
    <property type="entry name" value="Retrovirus-related Pol polyprotein from transposon 17.6-like protein"/>
    <property type="match status" value="1"/>
</dbReference>
<name>A0AAV1LV85_9NEOP</name>
<evidence type="ECO:0000256" key="6">
    <source>
        <dbReference type="ARBA" id="ARBA00022759"/>
    </source>
</evidence>
<dbReference type="Pfam" id="PF17919">
    <property type="entry name" value="RT_RNaseH_2"/>
    <property type="match status" value="1"/>
</dbReference>
<dbReference type="GO" id="GO:0003964">
    <property type="term" value="F:RNA-directed DNA polymerase activity"/>
    <property type="evidence" value="ECO:0007669"/>
    <property type="project" value="UniProtKB-KW"/>
</dbReference>
<evidence type="ECO:0000256" key="8">
    <source>
        <dbReference type="ARBA" id="ARBA00022918"/>
    </source>
</evidence>
<dbReference type="FunFam" id="3.10.10.10:FF:000007">
    <property type="entry name" value="Retrovirus-related Pol polyprotein from transposon 17.6-like Protein"/>
    <property type="match status" value="1"/>
</dbReference>
<dbReference type="GO" id="GO:0003676">
    <property type="term" value="F:nucleic acid binding"/>
    <property type="evidence" value="ECO:0007669"/>
    <property type="project" value="InterPro"/>
</dbReference>
<dbReference type="EC" id="2.7.7.49" evidence="1"/>
<dbReference type="InterPro" id="IPR043502">
    <property type="entry name" value="DNA/RNA_pol_sf"/>
</dbReference>
<dbReference type="InterPro" id="IPR012337">
    <property type="entry name" value="RNaseH-like_sf"/>
</dbReference>
<dbReference type="FunFam" id="1.10.340.70:FF:000001">
    <property type="entry name" value="Retrovirus-related Pol polyprotein from transposon gypsy-like Protein"/>
    <property type="match status" value="1"/>
</dbReference>
<evidence type="ECO:0000313" key="13">
    <source>
        <dbReference type="Proteomes" id="UP001314205"/>
    </source>
</evidence>
<dbReference type="GO" id="GO:0015074">
    <property type="term" value="P:DNA integration"/>
    <property type="evidence" value="ECO:0007669"/>
    <property type="project" value="InterPro"/>
</dbReference>
<dbReference type="Pfam" id="PF00665">
    <property type="entry name" value="rve"/>
    <property type="match status" value="1"/>
</dbReference>
<keyword evidence="7" id="KW-0378">Hydrolase</keyword>
<proteinExistence type="predicted"/>
<keyword evidence="4" id="KW-0548">Nucleotidyltransferase</keyword>
<evidence type="ECO:0000256" key="3">
    <source>
        <dbReference type="ARBA" id="ARBA00022679"/>
    </source>
</evidence>
<comment type="caution">
    <text evidence="12">The sequence shown here is derived from an EMBL/GenBank/DDBJ whole genome shotgun (WGS) entry which is preliminary data.</text>
</comment>
<dbReference type="InterPro" id="IPR000477">
    <property type="entry name" value="RT_dom"/>
</dbReference>
<dbReference type="GO" id="GO:0042575">
    <property type="term" value="C:DNA polymerase complex"/>
    <property type="evidence" value="ECO:0007669"/>
    <property type="project" value="UniProtKB-ARBA"/>
</dbReference>
<evidence type="ECO:0000313" key="12">
    <source>
        <dbReference type="EMBL" id="CAK1598037.1"/>
    </source>
</evidence>
<dbReference type="GO" id="GO:0006508">
    <property type="term" value="P:proteolysis"/>
    <property type="evidence" value="ECO:0007669"/>
    <property type="project" value="UniProtKB-KW"/>
</dbReference>
<dbReference type="GO" id="GO:0004519">
    <property type="term" value="F:endonuclease activity"/>
    <property type="evidence" value="ECO:0007669"/>
    <property type="project" value="UniProtKB-KW"/>
</dbReference>
<dbReference type="Gene3D" id="1.10.340.70">
    <property type="match status" value="1"/>
</dbReference>
<dbReference type="CDD" id="cd09274">
    <property type="entry name" value="RNase_HI_RT_Ty3"/>
    <property type="match status" value="1"/>
</dbReference>
<evidence type="ECO:0000259" key="11">
    <source>
        <dbReference type="PROSITE" id="PS50994"/>
    </source>
</evidence>
<dbReference type="AlphaFoldDB" id="A0AAV1LV85"/>
<dbReference type="PROSITE" id="PS50878">
    <property type="entry name" value="RT_POL"/>
    <property type="match status" value="1"/>
</dbReference>
<evidence type="ECO:0000256" key="4">
    <source>
        <dbReference type="ARBA" id="ARBA00022695"/>
    </source>
</evidence>
<gene>
    <name evidence="12" type="ORF">PARMNEM_LOCUS17101</name>
</gene>
<feature type="domain" description="Integrase catalytic" evidence="11">
    <location>
        <begin position="654"/>
        <end position="813"/>
    </location>
</feature>
<dbReference type="EMBL" id="CAVLGL010000096">
    <property type="protein sequence ID" value="CAK1598037.1"/>
    <property type="molecule type" value="Genomic_DNA"/>
</dbReference>
<dbReference type="PANTHER" id="PTHR37984:SF5">
    <property type="entry name" value="PROTEIN NYNRIN-LIKE"/>
    <property type="match status" value="1"/>
</dbReference>
<dbReference type="PANTHER" id="PTHR37984">
    <property type="entry name" value="PROTEIN CBG26694"/>
    <property type="match status" value="1"/>
</dbReference>
<dbReference type="Pfam" id="PF00078">
    <property type="entry name" value="RVT_1"/>
    <property type="match status" value="1"/>
</dbReference>
<feature type="domain" description="Reverse transcriptase" evidence="10">
    <location>
        <begin position="114"/>
        <end position="293"/>
    </location>
</feature>
<dbReference type="InterPro" id="IPR001584">
    <property type="entry name" value="Integrase_cat-core"/>
</dbReference>
<dbReference type="SUPFAM" id="SSF53098">
    <property type="entry name" value="Ribonuclease H-like"/>
    <property type="match status" value="1"/>
</dbReference>
<dbReference type="InterPro" id="IPR050951">
    <property type="entry name" value="Retrovirus_Pol_polyprotein"/>
</dbReference>
<keyword evidence="5" id="KW-0540">Nuclease</keyword>
<evidence type="ECO:0000256" key="9">
    <source>
        <dbReference type="ARBA" id="ARBA00023268"/>
    </source>
</evidence>
<dbReference type="SUPFAM" id="SSF56672">
    <property type="entry name" value="DNA/RNA polymerases"/>
    <property type="match status" value="1"/>
</dbReference>
<evidence type="ECO:0000259" key="10">
    <source>
        <dbReference type="PROSITE" id="PS50878"/>
    </source>
</evidence>
<keyword evidence="2" id="KW-0645">Protease</keyword>
<dbReference type="CDD" id="cd01647">
    <property type="entry name" value="RT_LTR"/>
    <property type="match status" value="1"/>
</dbReference>
<dbReference type="InterPro" id="IPR041577">
    <property type="entry name" value="RT_RNaseH_2"/>
</dbReference>
<keyword evidence="13" id="KW-1185">Reference proteome</keyword>
<evidence type="ECO:0000256" key="2">
    <source>
        <dbReference type="ARBA" id="ARBA00022670"/>
    </source>
</evidence>
<keyword evidence="9" id="KW-0511">Multifunctional enzyme</keyword>
<dbReference type="Gene3D" id="3.30.420.10">
    <property type="entry name" value="Ribonuclease H-like superfamily/Ribonuclease H"/>
    <property type="match status" value="1"/>
</dbReference>
<reference evidence="12 13" key="1">
    <citation type="submission" date="2023-11" db="EMBL/GenBank/DDBJ databases">
        <authorList>
            <person name="Hedman E."/>
            <person name="Englund M."/>
            <person name="Stromberg M."/>
            <person name="Nyberg Akerstrom W."/>
            <person name="Nylinder S."/>
            <person name="Jareborg N."/>
            <person name="Kallberg Y."/>
            <person name="Kronander E."/>
        </authorList>
    </citation>
    <scope>NUCLEOTIDE SEQUENCE [LARGE SCALE GENOMIC DNA]</scope>
</reference>
<protein>
    <recommendedName>
        <fullName evidence="1">RNA-directed DNA polymerase</fullName>
        <ecNumber evidence="1">2.7.7.49</ecNumber>
    </recommendedName>
</protein>
<organism evidence="12 13">
    <name type="scientific">Parnassius mnemosyne</name>
    <name type="common">clouded apollo</name>
    <dbReference type="NCBI Taxonomy" id="213953"/>
    <lineage>
        <taxon>Eukaryota</taxon>
        <taxon>Metazoa</taxon>
        <taxon>Ecdysozoa</taxon>
        <taxon>Arthropoda</taxon>
        <taxon>Hexapoda</taxon>
        <taxon>Insecta</taxon>
        <taxon>Pterygota</taxon>
        <taxon>Neoptera</taxon>
        <taxon>Endopterygota</taxon>
        <taxon>Lepidoptera</taxon>
        <taxon>Glossata</taxon>
        <taxon>Ditrysia</taxon>
        <taxon>Papilionoidea</taxon>
        <taxon>Papilionidae</taxon>
        <taxon>Parnassiinae</taxon>
        <taxon>Parnassini</taxon>
        <taxon>Parnassius</taxon>
        <taxon>Driopa</taxon>
    </lineage>
</organism>
<dbReference type="PROSITE" id="PS50994">
    <property type="entry name" value="INTEGRASE"/>
    <property type="match status" value="1"/>
</dbReference>
<dbReference type="FunFam" id="3.30.70.270:FF:000020">
    <property type="entry name" value="Transposon Tf2-6 polyprotein-like Protein"/>
    <property type="match status" value="1"/>
</dbReference>
<keyword evidence="3" id="KW-0808">Transferase</keyword>
<evidence type="ECO:0000256" key="7">
    <source>
        <dbReference type="ARBA" id="ARBA00022801"/>
    </source>
</evidence>
<dbReference type="InterPro" id="IPR041588">
    <property type="entry name" value="Integrase_H2C2"/>
</dbReference>
<dbReference type="Gene3D" id="3.30.70.270">
    <property type="match status" value="2"/>
</dbReference>
<evidence type="ECO:0000256" key="1">
    <source>
        <dbReference type="ARBA" id="ARBA00012493"/>
    </source>
</evidence>